<dbReference type="Gene3D" id="3.40.50.200">
    <property type="entry name" value="Peptidase S8/S53 domain"/>
    <property type="match status" value="1"/>
</dbReference>
<keyword evidence="7 8" id="KW-0720">Serine protease</keyword>
<evidence type="ECO:0000256" key="7">
    <source>
        <dbReference type="ARBA" id="ARBA00022825"/>
    </source>
</evidence>
<dbReference type="PRINTS" id="PR00723">
    <property type="entry name" value="SUBTILISIN"/>
</dbReference>
<dbReference type="Gene3D" id="3.50.30.30">
    <property type="match status" value="1"/>
</dbReference>
<dbReference type="InterPro" id="IPR003137">
    <property type="entry name" value="PA_domain"/>
</dbReference>
<dbReference type="EC" id="3.4.21.-" evidence="12"/>
<evidence type="ECO:0000256" key="4">
    <source>
        <dbReference type="ARBA" id="ARBA00022670"/>
    </source>
</evidence>
<evidence type="ECO:0000256" key="2">
    <source>
        <dbReference type="ARBA" id="ARBA00022512"/>
    </source>
</evidence>
<evidence type="ECO:0000256" key="8">
    <source>
        <dbReference type="PROSITE-ProRule" id="PRU01240"/>
    </source>
</evidence>
<dbReference type="InterPro" id="IPR023827">
    <property type="entry name" value="Peptidase_S8_Asp-AS"/>
</dbReference>
<sequence>MNQLRGIGRVLFIGCIALIYSISTVPSAWAMPTEEMSEEGSSKRIVIVSASGDVEIAVDVVERTISSATIRHVYKDVYGGFSLEIDEKDINRLSDLSVIQRVDDIAHYQPSLEGSIPFIGAGKQLTRSDSGSSNGLTGKGVKVGVIDTGVDYKHPDLRNNYKGGYDIIDEDDDPMETKMSQGPPTLHGTHVAGIIAANGRIKGVAPEAEIYAYRALGPGGQGTTEQVLEAIEKAVADEVDVINLSLGNTVNGPDWPTSLALDRVAEKGVVAVASSGNSGPNMWTVGSPGTSSKAISVGASLPPVEFPYLTVKQDKDKRIELIPLAGSNPWTLKRELELVDMGHGLIGDYKDKQVKGKLVLVKRGRSTFADKMSTAKKAGAAGILVYNHLDGDFTGGTLEPIDLIGGSVSKEVGEELVALIHESKKPVHVQTKFEQKQDLIAGFSSRGPVTETWEMKPDLVAPGVAIQSTVPNGYFALNGTSMASPHVAGAAALLIQKHPDWTPEQIKAALMNSTKRLKNEQGVEYLPHEQGAGRLQVDKALEATTLVYPSSLTFGAWSGKAAQTRRTLSVTIENTSDQENRFTIDPPIGELDGVNWESVEDVTIPPMQKREVTLTAEINPALLQNGLHTGHVKIKGDGSEVNLPYMLFMEEPNYPRVMAFQFAHSDKAHGYYYEYYLPGGAEESGVALYDPDTFEFKAHLVKNKKSARGMVSGELDHLTVEPGRYKALIYAKNEGKEDTIETFIDIGEEWLPPVKKER</sequence>
<accession>A0ABS2SZL0</accession>
<dbReference type="GO" id="GO:0008233">
    <property type="term" value="F:peptidase activity"/>
    <property type="evidence" value="ECO:0007669"/>
    <property type="project" value="UniProtKB-KW"/>
</dbReference>
<name>A0ABS2SZL0_9BACI</name>
<comment type="caution">
    <text evidence="12">The sequence shown here is derived from an EMBL/GenBank/DDBJ whole genome shotgun (WGS) entry which is preliminary data.</text>
</comment>
<keyword evidence="3" id="KW-0964">Secreted</keyword>
<evidence type="ECO:0000313" key="12">
    <source>
        <dbReference type="EMBL" id="MBM7840646.1"/>
    </source>
</evidence>
<dbReference type="PANTHER" id="PTHR43806:SF65">
    <property type="entry name" value="SERINE PROTEASE APRX"/>
    <property type="match status" value="1"/>
</dbReference>
<dbReference type="InterPro" id="IPR000209">
    <property type="entry name" value="Peptidase_S8/S53_dom"/>
</dbReference>
<dbReference type="PROSITE" id="PS00138">
    <property type="entry name" value="SUBTILASE_SER"/>
    <property type="match status" value="1"/>
</dbReference>
<keyword evidence="6 8" id="KW-0378">Hydrolase</keyword>
<dbReference type="InterPro" id="IPR036852">
    <property type="entry name" value="Peptidase_S8/S53_dom_sf"/>
</dbReference>
<dbReference type="Proteomes" id="UP001179280">
    <property type="component" value="Unassembled WGS sequence"/>
</dbReference>
<dbReference type="InterPro" id="IPR050131">
    <property type="entry name" value="Peptidase_S8_subtilisin-like"/>
</dbReference>
<dbReference type="InterPro" id="IPR034213">
    <property type="entry name" value="S8_Vpr-like"/>
</dbReference>
<dbReference type="PROSITE" id="PS00137">
    <property type="entry name" value="SUBTILASE_HIS"/>
    <property type="match status" value="1"/>
</dbReference>
<dbReference type="PROSITE" id="PS00136">
    <property type="entry name" value="SUBTILASE_ASP"/>
    <property type="match status" value="1"/>
</dbReference>
<evidence type="ECO:0000256" key="6">
    <source>
        <dbReference type="ARBA" id="ARBA00022801"/>
    </source>
</evidence>
<dbReference type="SUPFAM" id="SSF52743">
    <property type="entry name" value="Subtilisin-like"/>
    <property type="match status" value="1"/>
</dbReference>
<feature type="active site" description="Charge relay system" evidence="8">
    <location>
        <position position="481"/>
    </location>
</feature>
<gene>
    <name evidence="12" type="ORF">JOC54_003939</name>
</gene>
<dbReference type="InterPro" id="IPR022398">
    <property type="entry name" value="Peptidase_S8_His-AS"/>
</dbReference>
<feature type="active site" description="Charge relay system" evidence="8">
    <location>
        <position position="187"/>
    </location>
</feature>
<dbReference type="GO" id="GO:0006508">
    <property type="term" value="P:proteolysis"/>
    <property type="evidence" value="ECO:0007669"/>
    <property type="project" value="UniProtKB-KW"/>
</dbReference>
<feature type="domain" description="PA" evidence="11">
    <location>
        <begin position="347"/>
        <end position="416"/>
    </location>
</feature>
<organism evidence="12 13">
    <name type="scientific">Shouchella xiaoxiensis</name>
    <dbReference type="NCBI Taxonomy" id="766895"/>
    <lineage>
        <taxon>Bacteria</taxon>
        <taxon>Bacillati</taxon>
        <taxon>Bacillota</taxon>
        <taxon>Bacilli</taxon>
        <taxon>Bacillales</taxon>
        <taxon>Bacillaceae</taxon>
        <taxon>Shouchella</taxon>
    </lineage>
</organism>
<protein>
    <submittedName>
        <fullName evidence="12">Minor extracellular serine protease Vpr</fullName>
        <ecNumber evidence="12">3.4.21.-</ecNumber>
    </submittedName>
</protein>
<dbReference type="InterPro" id="IPR015500">
    <property type="entry name" value="Peptidase_S8_subtilisin-rel"/>
</dbReference>
<dbReference type="CDD" id="cd02133">
    <property type="entry name" value="PA_C5a_like"/>
    <property type="match status" value="1"/>
</dbReference>
<evidence type="ECO:0000256" key="9">
    <source>
        <dbReference type="RuleBase" id="RU003355"/>
    </source>
</evidence>
<dbReference type="Pfam" id="PF00082">
    <property type="entry name" value="Peptidase_S8"/>
    <property type="match status" value="1"/>
</dbReference>
<dbReference type="InterPro" id="IPR046450">
    <property type="entry name" value="PA_dom_sf"/>
</dbReference>
<dbReference type="EMBL" id="JAFBCV010000015">
    <property type="protein sequence ID" value="MBM7840646.1"/>
    <property type="molecule type" value="Genomic_DNA"/>
</dbReference>
<comment type="similarity">
    <text evidence="1 8 9">Belongs to the peptidase S8 family.</text>
</comment>
<evidence type="ECO:0000313" key="13">
    <source>
        <dbReference type="Proteomes" id="UP001179280"/>
    </source>
</evidence>
<dbReference type="PROSITE" id="PS51892">
    <property type="entry name" value="SUBTILASE"/>
    <property type="match status" value="1"/>
</dbReference>
<feature type="domain" description="Peptidase S8/S53" evidence="10">
    <location>
        <begin position="138"/>
        <end position="533"/>
    </location>
</feature>
<evidence type="ECO:0000256" key="1">
    <source>
        <dbReference type="ARBA" id="ARBA00011073"/>
    </source>
</evidence>
<dbReference type="SUPFAM" id="SSF52025">
    <property type="entry name" value="PA domain"/>
    <property type="match status" value="1"/>
</dbReference>
<dbReference type="PANTHER" id="PTHR43806">
    <property type="entry name" value="PEPTIDASE S8"/>
    <property type="match status" value="1"/>
</dbReference>
<reference evidence="12" key="1">
    <citation type="submission" date="2021-01" db="EMBL/GenBank/DDBJ databases">
        <title>Genomic Encyclopedia of Type Strains, Phase IV (KMG-IV): sequencing the most valuable type-strain genomes for metagenomic binning, comparative biology and taxonomic classification.</title>
        <authorList>
            <person name="Goeker M."/>
        </authorList>
    </citation>
    <scope>NUCLEOTIDE SEQUENCE</scope>
    <source>
        <strain evidence="12">DSM 21943</strain>
    </source>
</reference>
<evidence type="ECO:0000259" key="10">
    <source>
        <dbReference type="Pfam" id="PF00082"/>
    </source>
</evidence>
<dbReference type="InterPro" id="IPR023828">
    <property type="entry name" value="Peptidase_S8_Ser-AS"/>
</dbReference>
<proteinExistence type="inferred from homology"/>
<dbReference type="Pfam" id="PF02225">
    <property type="entry name" value="PA"/>
    <property type="match status" value="1"/>
</dbReference>
<keyword evidence="13" id="KW-1185">Reference proteome</keyword>
<dbReference type="CDD" id="cd07474">
    <property type="entry name" value="Peptidases_S8_subtilisin_Vpr-like"/>
    <property type="match status" value="1"/>
</dbReference>
<keyword evidence="4 8" id="KW-0645">Protease</keyword>
<feature type="active site" description="Charge relay system" evidence="8">
    <location>
        <position position="147"/>
    </location>
</feature>
<dbReference type="RefSeq" id="WP_204468331.1">
    <property type="nucleotide sequence ID" value="NZ_JAFBCV010000015.1"/>
</dbReference>
<keyword evidence="5" id="KW-0732">Signal</keyword>
<evidence type="ECO:0000256" key="3">
    <source>
        <dbReference type="ARBA" id="ARBA00022525"/>
    </source>
</evidence>
<evidence type="ECO:0000256" key="5">
    <source>
        <dbReference type="ARBA" id="ARBA00022729"/>
    </source>
</evidence>
<keyword evidence="2" id="KW-0134">Cell wall</keyword>
<evidence type="ECO:0000259" key="11">
    <source>
        <dbReference type="Pfam" id="PF02225"/>
    </source>
</evidence>